<keyword evidence="17" id="KW-1133">Transmembrane helix</keyword>
<evidence type="ECO:0000313" key="31">
    <source>
        <dbReference type="Proteomes" id="UP000192596"/>
    </source>
</evidence>
<dbReference type="InterPro" id="IPR001709">
    <property type="entry name" value="Flavoprot_Pyr_Nucl_cyt_Rdtase"/>
</dbReference>
<evidence type="ECO:0000256" key="24">
    <source>
        <dbReference type="ARBA" id="ARBA00052219"/>
    </source>
</evidence>
<dbReference type="GO" id="GO:0016903">
    <property type="term" value="F:oxidoreductase activity, acting on the aldehyde or oxo group of donors"/>
    <property type="evidence" value="ECO:0007669"/>
    <property type="project" value="InterPro"/>
</dbReference>
<dbReference type="EC" id="1.8.1.2" evidence="5"/>
<evidence type="ECO:0000256" key="20">
    <source>
        <dbReference type="ARBA" id="ARBA00023014"/>
    </source>
</evidence>
<dbReference type="GO" id="GO:0046872">
    <property type="term" value="F:metal ion binding"/>
    <property type="evidence" value="ECO:0007669"/>
    <property type="project" value="UniProtKB-KW"/>
</dbReference>
<dbReference type="FunFam" id="3.40.50.970:FF:000052">
    <property type="entry name" value="Sulfite reductase [NADPH] flavoprotein component"/>
    <property type="match status" value="1"/>
</dbReference>
<dbReference type="GO" id="GO:0005829">
    <property type="term" value="C:cytosol"/>
    <property type="evidence" value="ECO:0007669"/>
    <property type="project" value="TreeGrafter"/>
</dbReference>
<dbReference type="InterPro" id="IPR002018">
    <property type="entry name" value="CarbesteraseB"/>
</dbReference>
<evidence type="ECO:0000256" key="10">
    <source>
        <dbReference type="ARBA" id="ARBA00022692"/>
    </source>
</evidence>
<dbReference type="PANTHER" id="PTHR19384">
    <property type="entry name" value="NITRIC OXIDE SYNTHASE-RELATED"/>
    <property type="match status" value="1"/>
</dbReference>
<dbReference type="FunFam" id="3.40.50.920:FF:000007">
    <property type="entry name" value="Pyruvate:ferredoxin (Flavodoxin) oxidoreductase"/>
    <property type="match status" value="1"/>
</dbReference>
<dbReference type="PROSITE" id="PS51384">
    <property type="entry name" value="FAD_FR"/>
    <property type="match status" value="1"/>
</dbReference>
<dbReference type="InterPro" id="IPR003097">
    <property type="entry name" value="CysJ-like_FAD-binding"/>
</dbReference>
<sequence length="2128" mass="231449">MRLLTSESTGPAHEAEQQTFDTFATKSTALPFGQDISLADLSGPTYLTAQTLVQQVAYALSDTIFAYSPESFDLDIAAQAWRQSKEKNAYGDVTTVKSLETRNGAGTIALGYMFYPDFDMAKRHRPQSIVASAASLTHLRPALDELSLLYDVASPTVLQIAAVDYAPETRAGLVTDYTAALSAAEELGLGLVSSKSAYEVQHMSLLATLMATVQPTMHTYDGITVGRETTRVIDVLSTAGLKKTYDTVLESVTGSSSPKKRKLSNEARLGKVLASFNEELGTEYKCFEYHGHAEPTSVLVVFGTVEASLGAQVAEALAKQGARVGVVNVRVYRPFAEEEFLETLATTVQHIAVLGQVYDQPSVVDDCVASALYGDVLAAVSFATTSSGKQPSVYDNKYSRQTVWTTKKMEALFRHFEQKPGEEIEDISTPLGLTSEETKQYAFWDIASNASASAPLMIGQLLSGDSALNVSVRSSHDNSVQSGVVRTDLRCSPKSIEAAYSVDTADLVVIGDIKLLSEFNVIDSVKDNGTMVVKSAGWKDEDIEKKLSIPARKAIAAKSLTLYILDPAASGTVTEEPELESYLLQLAFLKIANPALYETGLRKLQAGGNVLDALAKDLQSALKAIEVPSEWLTIELEENMTLPPAEDLNANSFAPVKQEETDAPSRTKSWTVAAKGLLFKEVYGTATTLRPDLPQKTAVIHVKEHRRLTPLTYDRNIFHIEFDLGTSGLKYEIGEALGIHAINDVTEVNEFIKWYGLDPDEVVEVVSREDADIYEARTVYQALLHNVDIFGRPPKRFYEALSHFADDPMEQTELLLLGTGGNQESVVEFKRRAEVDTVTFADILLQYRSAHPSMHDIVKIVSPMKRREYSVASSQKVTPNSISLLIVTVNWVDPKGRDRFGQATRYMDSLPIGAPVTVSIKPSVMKLPAKTTSPLIMAGLGTGLAPFRAFVQERAWQKQQGMEIGPVLLYMGSRHQREEYLYGEEWEAYRDAGIITLLGRAFSRDQKEKIYIQDRMRESLTEIRQDYLEKEGTFYLCGPTWPVPDVTNVLEEAVVVQGGVDGKKRDGMKEIERLKEEGSYYVVKREQAKFLNDIVVQLWPNITAYTSQMVKDTVEPMFKTMLPGPLKTLHFVKLDLGHVPLTISNVLTTKSDTGGIQLDMNVSWDGKCDIELDADMMPAIGVEHVKLFGRLSILLGPLTNAIPLIGAAQIAFVNPPILKLDFTGAANVADFSIVDDTVRGILLGVINSMFTLPNRFLVKLDANADYFKTYLYPLGVLRVTVEKATGFAEEAKSGAKKLFSKLTRASPDCYVQVDVGAEPTWKTTTKNNTTNPAWNETHDFVVSDLDQCIKIDMKDEDVGGDDDVGLAVTTVREALLAGGRQELSLTKKEQPVDGKVTILTEFHYFEPSATSFSASEHKSDGKLCGLATILIAGAYGIKGQRETLKPSVKVTYGKESFQTAIKADAPGTDINNPAFDQNFRIPITSEMASSGQAFRFALLDGEKEVGAVEVPWADVAGAEGMVLGKRFEIGGGTFINGSVKLAGAAKRQTTYGSNSSSTLEVDLGYSVYQGYSNSSVGLDIYKGIRFAAPPIGSLRFQAPRAPVLNRSSVVDASKYGPTCPQSPSSGNAGVKPANQTGASEDCLFLNVFTPSGATGPLPVYVWIHGGGYGQGNGRQDLTAFINTNDNAFVGVAIQYRLGAFGFLSSDEVFRKGAVNAAILDQFHALQWVQEYIHLFNGDPSRVTISGESAGGGSVMLQDMAYGGSLGTQLFVNSIVESPYLPMQYNYNDWTPSQAYYAFAAAAGCTGSGIKPVGNNGTSGFTQPIFECLVASDSATLINASATVSQESSYGTWAFLPVTDGVFVQDLPSRQLGRRKVNGLNILSGNNANEGVAFTPQNIVTQDDFVAYLKRTFPLFSQNDIDKILFYYPSSGAPTDSSSTEYATAGDSGPTALNQSSVGTGQQQRADNVYAETTFVCPSYWLAEAYSGNSAGGDAWKYQFSVAPAYHGGDVMGYYNNPGVYFSVDFITAFQRIFGNFVVNNNPSISNQIATGVTQTNVTTNGASAWPVYSVADPAMLDLNTTCPQVYKGTYCNSTISTNTFRLVDAYTWEGGRGTRCDFWKSVGEIVPE</sequence>
<feature type="region of interest" description="Disordered" evidence="26">
    <location>
        <begin position="1933"/>
        <end position="1959"/>
    </location>
</feature>
<dbReference type="SUPFAM" id="SSF53323">
    <property type="entry name" value="Pyruvate-ferredoxin oxidoreductase, PFOR, domain III"/>
    <property type="match status" value="1"/>
</dbReference>
<evidence type="ECO:0000313" key="30">
    <source>
        <dbReference type="EMBL" id="OQO03779.1"/>
    </source>
</evidence>
<comment type="catalytic activity">
    <reaction evidence="24">
        <text>hydrogen sulfide + 3 NADP(+) + 3 H2O = sulfite + 3 NADPH + 4 H(+)</text>
        <dbReference type="Rhea" id="RHEA:13801"/>
        <dbReference type="ChEBI" id="CHEBI:15377"/>
        <dbReference type="ChEBI" id="CHEBI:15378"/>
        <dbReference type="ChEBI" id="CHEBI:17359"/>
        <dbReference type="ChEBI" id="CHEBI:29919"/>
        <dbReference type="ChEBI" id="CHEBI:57783"/>
        <dbReference type="ChEBI" id="CHEBI:58349"/>
        <dbReference type="EC" id="1.8.1.2"/>
    </reaction>
</comment>
<dbReference type="SUPFAM" id="SSF63380">
    <property type="entry name" value="Riboflavin synthase domain-like"/>
    <property type="match status" value="1"/>
</dbReference>
<evidence type="ECO:0000256" key="3">
    <source>
        <dbReference type="ARBA" id="ARBA00004370"/>
    </source>
</evidence>
<organism evidence="30 31">
    <name type="scientific">Cryoendolithus antarcticus</name>
    <dbReference type="NCBI Taxonomy" id="1507870"/>
    <lineage>
        <taxon>Eukaryota</taxon>
        <taxon>Fungi</taxon>
        <taxon>Dikarya</taxon>
        <taxon>Ascomycota</taxon>
        <taxon>Pezizomycotina</taxon>
        <taxon>Dothideomycetes</taxon>
        <taxon>Dothideomycetidae</taxon>
        <taxon>Cladosporiales</taxon>
        <taxon>Cladosporiaceae</taxon>
        <taxon>Cryoendolithus</taxon>
    </lineage>
</organism>
<dbReference type="SUPFAM" id="SSF52343">
    <property type="entry name" value="Ferredoxin reductase-like, C-terminal NADP-linked domain"/>
    <property type="match status" value="1"/>
</dbReference>
<dbReference type="InterPro" id="IPR001433">
    <property type="entry name" value="OxRdtase_FAD/NAD-bd"/>
</dbReference>
<comment type="subcellular location">
    <subcellularLocation>
        <location evidence="3">Membrane</location>
    </subcellularLocation>
</comment>
<evidence type="ECO:0000256" key="19">
    <source>
        <dbReference type="ARBA" id="ARBA00023004"/>
    </source>
</evidence>
<keyword evidence="11" id="KW-0479">Metal-binding</keyword>
<keyword evidence="9" id="KW-0288">FMN</keyword>
<dbReference type="PROSITE" id="PS00941">
    <property type="entry name" value="CARBOXYLESTERASE_B_2"/>
    <property type="match status" value="1"/>
</dbReference>
<keyword evidence="15" id="KW-0521">NADP</keyword>
<dbReference type="Gene3D" id="2.60.40.150">
    <property type="entry name" value="C2 domain"/>
    <property type="match status" value="2"/>
</dbReference>
<keyword evidence="22" id="KW-0446">Lipid-binding</keyword>
<dbReference type="Pfam" id="PF00135">
    <property type="entry name" value="COesterase"/>
    <property type="match status" value="1"/>
</dbReference>
<dbReference type="EMBL" id="NAJO01000023">
    <property type="protein sequence ID" value="OQO03779.1"/>
    <property type="molecule type" value="Genomic_DNA"/>
</dbReference>
<evidence type="ECO:0000256" key="7">
    <source>
        <dbReference type="ARBA" id="ARBA00022485"/>
    </source>
</evidence>
<feature type="domain" description="FAD-binding FR-type" evidence="28">
    <location>
        <begin position="695"/>
        <end position="929"/>
    </location>
</feature>
<comment type="cofactor">
    <cofactor evidence="1">
        <name>FMN</name>
        <dbReference type="ChEBI" id="CHEBI:58210"/>
    </cofactor>
</comment>
<evidence type="ECO:0000256" key="26">
    <source>
        <dbReference type="SAM" id="MobiDB-lite"/>
    </source>
</evidence>
<evidence type="ECO:0000256" key="1">
    <source>
        <dbReference type="ARBA" id="ARBA00001917"/>
    </source>
</evidence>
<dbReference type="GO" id="GO:0004783">
    <property type="term" value="F:sulfite reductase (NADPH) activity"/>
    <property type="evidence" value="ECO:0007669"/>
    <property type="project" value="UniProtKB-EC"/>
</dbReference>
<evidence type="ECO:0000256" key="6">
    <source>
        <dbReference type="ARBA" id="ARBA00022448"/>
    </source>
</evidence>
<dbReference type="PRINTS" id="PR00371">
    <property type="entry name" value="FPNCR"/>
</dbReference>
<keyword evidence="16" id="KW-0249">Electron transport</keyword>
<keyword evidence="23" id="KW-0472">Membrane</keyword>
<feature type="compositionally biased region" description="Polar residues" evidence="26">
    <location>
        <begin position="1950"/>
        <end position="1959"/>
    </location>
</feature>
<keyword evidence="21" id="KW-0445">Lipid transport</keyword>
<dbReference type="SMART" id="SM00239">
    <property type="entry name" value="C2"/>
    <property type="match status" value="2"/>
</dbReference>
<dbReference type="PROSITE" id="PS51847">
    <property type="entry name" value="SMP"/>
    <property type="match status" value="1"/>
</dbReference>
<evidence type="ECO:0000256" key="2">
    <source>
        <dbReference type="ARBA" id="ARBA00001974"/>
    </source>
</evidence>
<dbReference type="GO" id="GO:0051539">
    <property type="term" value="F:4 iron, 4 sulfur cluster binding"/>
    <property type="evidence" value="ECO:0007669"/>
    <property type="project" value="UniProtKB-KW"/>
</dbReference>
<accession>A0A1V8SXH4</accession>
<dbReference type="Pfam" id="PF00667">
    <property type="entry name" value="FAD_binding_1"/>
    <property type="match status" value="1"/>
</dbReference>
<dbReference type="InterPro" id="IPR029058">
    <property type="entry name" value="AB_hydrolase_fold"/>
</dbReference>
<proteinExistence type="predicted"/>
<dbReference type="InterPro" id="IPR023173">
    <property type="entry name" value="NADPH_Cyt_P450_Rdtase_alpha"/>
</dbReference>
<keyword evidence="19" id="KW-0408">Iron</keyword>
<keyword evidence="12" id="KW-0677">Repeat</keyword>
<dbReference type="Gene3D" id="3.40.920.10">
    <property type="entry name" value="Pyruvate-ferredoxin oxidoreductase, PFOR, domain III"/>
    <property type="match status" value="1"/>
</dbReference>
<dbReference type="Pfam" id="PF17047">
    <property type="entry name" value="SMP_LBD"/>
    <property type="match status" value="1"/>
</dbReference>
<evidence type="ECO:0000259" key="28">
    <source>
        <dbReference type="PROSITE" id="PS51384"/>
    </source>
</evidence>
<comment type="pathway">
    <text evidence="4">Sulfur metabolism; hydrogen sulfide biosynthesis; hydrogen sulfide from sulfite (NADPH route): step 1/1.</text>
</comment>
<dbReference type="InterPro" id="IPR017938">
    <property type="entry name" value="Riboflavin_synthase-like_b-brl"/>
</dbReference>
<feature type="domain" description="C2" evidence="27">
    <location>
        <begin position="1252"/>
        <end position="1385"/>
    </location>
</feature>
<keyword evidence="20" id="KW-0411">Iron-sulfur</keyword>
<evidence type="ECO:0000256" key="23">
    <source>
        <dbReference type="ARBA" id="ARBA00023136"/>
    </source>
</evidence>
<dbReference type="InParanoid" id="A0A1V8SXH4"/>
<keyword evidence="10" id="KW-0812">Transmembrane</keyword>
<evidence type="ECO:0000256" key="21">
    <source>
        <dbReference type="ARBA" id="ARBA00023055"/>
    </source>
</evidence>
<evidence type="ECO:0000256" key="13">
    <source>
        <dbReference type="ARBA" id="ARBA00022827"/>
    </source>
</evidence>
<evidence type="ECO:0000256" key="22">
    <source>
        <dbReference type="ARBA" id="ARBA00023121"/>
    </source>
</evidence>
<dbReference type="GO" id="GO:0016020">
    <property type="term" value="C:membrane"/>
    <property type="evidence" value="ECO:0007669"/>
    <property type="project" value="UniProtKB-SubCell"/>
</dbReference>
<evidence type="ECO:0000256" key="11">
    <source>
        <dbReference type="ARBA" id="ARBA00022723"/>
    </source>
</evidence>
<dbReference type="FunFam" id="1.20.990.10:FF:000010">
    <property type="entry name" value="Sulfite reductase [NADPH] flavoprotein component"/>
    <property type="match status" value="1"/>
</dbReference>
<dbReference type="SUPFAM" id="SSF49562">
    <property type="entry name" value="C2 domain (Calcium/lipid-binding domain, CaLB)"/>
    <property type="match status" value="1"/>
</dbReference>
<dbReference type="CDD" id="cd21670">
    <property type="entry name" value="SMP_ESyt"/>
    <property type="match status" value="1"/>
</dbReference>
<keyword evidence="18" id="KW-0560">Oxidoreductase</keyword>
<dbReference type="PROSITE" id="PS50004">
    <property type="entry name" value="C2"/>
    <property type="match status" value="1"/>
</dbReference>
<evidence type="ECO:0000256" key="17">
    <source>
        <dbReference type="ARBA" id="ARBA00022989"/>
    </source>
</evidence>
<dbReference type="InterPro" id="IPR039261">
    <property type="entry name" value="FNR_nucleotide-bd"/>
</dbReference>
<feature type="domain" description="SMP-LTD" evidence="29">
    <location>
        <begin position="1084"/>
        <end position="1261"/>
    </location>
</feature>
<dbReference type="GO" id="GO:0012505">
    <property type="term" value="C:endomembrane system"/>
    <property type="evidence" value="ECO:0007669"/>
    <property type="project" value="UniProtKB-ARBA"/>
</dbReference>
<dbReference type="Gene3D" id="3.40.50.970">
    <property type="match status" value="1"/>
</dbReference>
<dbReference type="InterPro" id="IPR039010">
    <property type="entry name" value="Synaptotagmin_SMP"/>
</dbReference>
<dbReference type="GO" id="GO:0050660">
    <property type="term" value="F:flavin adenine dinucleotide binding"/>
    <property type="evidence" value="ECO:0007669"/>
    <property type="project" value="TreeGrafter"/>
</dbReference>
<keyword evidence="7" id="KW-0004">4Fe-4S</keyword>
<dbReference type="GO" id="GO:0010181">
    <property type="term" value="F:FMN binding"/>
    <property type="evidence" value="ECO:0007669"/>
    <property type="project" value="TreeGrafter"/>
</dbReference>
<dbReference type="GO" id="GO:0008289">
    <property type="term" value="F:lipid binding"/>
    <property type="evidence" value="ECO:0007669"/>
    <property type="project" value="UniProtKB-KW"/>
</dbReference>
<keyword evidence="31" id="KW-1185">Reference proteome</keyword>
<dbReference type="InterPro" id="IPR002869">
    <property type="entry name" value="Pyrv_flavodox_OxRed_cen"/>
</dbReference>
<evidence type="ECO:0000256" key="16">
    <source>
        <dbReference type="ARBA" id="ARBA00022982"/>
    </source>
</evidence>
<evidence type="ECO:0000256" key="14">
    <source>
        <dbReference type="ARBA" id="ARBA00022837"/>
    </source>
</evidence>
<dbReference type="Gene3D" id="3.40.50.920">
    <property type="match status" value="1"/>
</dbReference>
<keyword evidence="14" id="KW-0106">Calcium</keyword>
<name>A0A1V8SXH4_9PEZI</name>
<keyword evidence="13" id="KW-0274">FAD</keyword>
<evidence type="ECO:0000259" key="29">
    <source>
        <dbReference type="PROSITE" id="PS51847"/>
    </source>
</evidence>
<evidence type="ECO:0000256" key="25">
    <source>
        <dbReference type="ARBA" id="ARBA00059320"/>
    </source>
</evidence>
<dbReference type="OrthoDB" id="1856718at2759"/>
<evidence type="ECO:0000259" key="27">
    <source>
        <dbReference type="PROSITE" id="PS50004"/>
    </source>
</evidence>
<evidence type="ECO:0000256" key="4">
    <source>
        <dbReference type="ARBA" id="ARBA00004774"/>
    </source>
</evidence>
<dbReference type="InterPro" id="IPR009014">
    <property type="entry name" value="Transketo_C/PFOR_II"/>
</dbReference>
<dbReference type="GO" id="GO:0006869">
    <property type="term" value="P:lipid transport"/>
    <property type="evidence" value="ECO:0007669"/>
    <property type="project" value="UniProtKB-KW"/>
</dbReference>
<dbReference type="Proteomes" id="UP000192596">
    <property type="component" value="Unassembled WGS sequence"/>
</dbReference>
<keyword evidence="6" id="KW-0813">Transport</keyword>
<dbReference type="STRING" id="1507870.A0A1V8SXH4"/>
<evidence type="ECO:0000256" key="15">
    <source>
        <dbReference type="ARBA" id="ARBA00022857"/>
    </source>
</evidence>
<reference evidence="31" key="1">
    <citation type="submission" date="2017-03" db="EMBL/GenBank/DDBJ databases">
        <title>Genomes of endolithic fungi from Antarctica.</title>
        <authorList>
            <person name="Coleine C."/>
            <person name="Masonjones S."/>
            <person name="Stajich J.E."/>
        </authorList>
    </citation>
    <scope>NUCLEOTIDE SEQUENCE [LARGE SCALE GENOMIC DNA]</scope>
    <source>
        <strain evidence="31">CCFEE 5527</strain>
    </source>
</reference>
<dbReference type="InterPro" id="IPR019819">
    <property type="entry name" value="Carboxylesterase_B_CS"/>
</dbReference>
<evidence type="ECO:0000256" key="18">
    <source>
        <dbReference type="ARBA" id="ARBA00023002"/>
    </source>
</evidence>
<evidence type="ECO:0000256" key="5">
    <source>
        <dbReference type="ARBA" id="ARBA00012604"/>
    </source>
</evidence>
<dbReference type="InterPro" id="IPR031468">
    <property type="entry name" value="SMP_LBD"/>
</dbReference>
<dbReference type="CDD" id="cd06207">
    <property type="entry name" value="CyPoR_like"/>
    <property type="match status" value="1"/>
</dbReference>
<dbReference type="Gene3D" id="1.20.990.10">
    <property type="entry name" value="NADPH-cytochrome p450 Reductase, Chain A, domain 3"/>
    <property type="match status" value="1"/>
</dbReference>
<protein>
    <recommendedName>
        <fullName evidence="5">assimilatory sulfite reductase (NADPH)</fullName>
        <ecNumber evidence="5">1.8.1.2</ecNumber>
    </recommendedName>
</protein>
<dbReference type="Gene3D" id="2.40.30.10">
    <property type="entry name" value="Translation factors"/>
    <property type="match status" value="1"/>
</dbReference>
<comment type="cofactor">
    <cofactor evidence="2">
        <name>FAD</name>
        <dbReference type="ChEBI" id="CHEBI:57692"/>
    </cofactor>
</comment>
<comment type="function">
    <text evidence="25">This enzyme catalyzes the 6-electron reduction of sulfite to sulfide. This is one of several activities required for the biosynthesis of L-cysteine from sulfate.</text>
</comment>
<gene>
    <name evidence="30" type="ORF">B0A48_10419</name>
</gene>
<dbReference type="FunFam" id="3.40.50.80:FF:000011">
    <property type="entry name" value="Sulfite reductase flavoprotein component"/>
    <property type="match status" value="1"/>
</dbReference>
<dbReference type="SUPFAM" id="SSF52922">
    <property type="entry name" value="TK C-terminal domain-like"/>
    <property type="match status" value="1"/>
</dbReference>
<evidence type="ECO:0000256" key="12">
    <source>
        <dbReference type="ARBA" id="ARBA00022737"/>
    </source>
</evidence>
<dbReference type="Gene3D" id="3.40.50.80">
    <property type="entry name" value="Nucleotide-binding domain of ferredoxin-NADP reductase (FNR) module"/>
    <property type="match status" value="1"/>
</dbReference>
<comment type="caution">
    <text evidence="30">The sequence shown here is derived from an EMBL/GenBank/DDBJ whole genome shotgun (WGS) entry which is preliminary data.</text>
</comment>
<dbReference type="InterPro" id="IPR035892">
    <property type="entry name" value="C2_domain_sf"/>
</dbReference>
<dbReference type="InterPro" id="IPR017927">
    <property type="entry name" value="FAD-bd_FR_type"/>
</dbReference>
<dbReference type="PANTHER" id="PTHR19384:SF109">
    <property type="entry name" value="SULFITE REDUCTASE [NADPH] FLAVOPROTEIN COMPONENT"/>
    <property type="match status" value="1"/>
</dbReference>
<dbReference type="Gene3D" id="3.40.50.1820">
    <property type="entry name" value="alpha/beta hydrolase"/>
    <property type="match status" value="1"/>
</dbReference>
<evidence type="ECO:0000256" key="8">
    <source>
        <dbReference type="ARBA" id="ARBA00022630"/>
    </source>
</evidence>
<keyword evidence="8" id="KW-0285">Flavoprotein</keyword>
<dbReference type="InterPro" id="IPR000008">
    <property type="entry name" value="C2_dom"/>
</dbReference>
<dbReference type="SUPFAM" id="SSF53474">
    <property type="entry name" value="alpha/beta-Hydrolases"/>
    <property type="match status" value="1"/>
</dbReference>
<dbReference type="InterPro" id="IPR019752">
    <property type="entry name" value="Pyrv/ketoisovalerate_OxRed_cat"/>
</dbReference>
<evidence type="ECO:0000256" key="9">
    <source>
        <dbReference type="ARBA" id="ARBA00022643"/>
    </source>
</evidence>
<dbReference type="Pfam" id="PF00175">
    <property type="entry name" value="NAD_binding_1"/>
    <property type="match status" value="1"/>
</dbReference>
<dbReference type="Pfam" id="PF01558">
    <property type="entry name" value="POR"/>
    <property type="match status" value="1"/>
</dbReference>
<dbReference type="Pfam" id="PF00168">
    <property type="entry name" value="C2"/>
    <property type="match status" value="2"/>
</dbReference>